<dbReference type="GO" id="GO:0003723">
    <property type="term" value="F:RNA binding"/>
    <property type="evidence" value="ECO:0007669"/>
    <property type="project" value="UniProtKB-UniRule"/>
</dbReference>
<dbReference type="EMBL" id="GU723626">
    <property type="protein sequence ID" value="ADE10071.1"/>
    <property type="molecule type" value="mRNA"/>
</dbReference>
<dbReference type="Gene3D" id="3.30.70.330">
    <property type="match status" value="1"/>
</dbReference>
<keyword evidence="1" id="KW-0694">RNA-binding</keyword>
<feature type="region of interest" description="Disordered" evidence="2">
    <location>
        <begin position="219"/>
        <end position="326"/>
    </location>
</feature>
<dbReference type="PANTHER" id="PTHR48034">
    <property type="entry name" value="TRANSFORMER-2 SEX-DETERMINING PROTEIN-RELATED"/>
    <property type="match status" value="1"/>
</dbReference>
<dbReference type="AlphaFoldDB" id="D5KY26"/>
<dbReference type="PROSITE" id="PS50102">
    <property type="entry name" value="RRM"/>
    <property type="match status" value="1"/>
</dbReference>
<dbReference type="InterPro" id="IPR050441">
    <property type="entry name" value="RBM"/>
</dbReference>
<evidence type="ECO:0000313" key="4">
    <source>
        <dbReference type="EMBL" id="ADE10071.1"/>
    </source>
</evidence>
<sequence length="326" mass="36004">MDFSSANVPISRDTWAPRSPPRAPASGGYESRGYDSRPPPPSGPASGGPPSGPRRDADEGRYGNGGGYGGGRDRYDGPPRDRFDGPPPPGAGAGGRDGEALHPPPARPRHAPARVEPTNVLGVFGLSVRTRERDLEDEFARYGEVEKVVIVYDQRTDRSRGFGFITMRTVEDAQLCVEKLNGLLLHGRAVRVDFSATQRPHAPTPGEYLGVKRPIYEERGGYGRGGYDDRRGAPYGGGGGRFEDRRDYGGRGGYDDRDRMRDRPYRSRDDDPYGGRSRRDERDDLPPRKRSISPDAGRRRYDDDDRRAPLPVRDYDAPAATEASRY</sequence>
<organism evidence="4">
    <name type="scientific">Tremella fuciformis</name>
    <dbReference type="NCBI Taxonomy" id="64657"/>
    <lineage>
        <taxon>Eukaryota</taxon>
        <taxon>Fungi</taxon>
        <taxon>Dikarya</taxon>
        <taxon>Basidiomycota</taxon>
        <taxon>Agaricomycotina</taxon>
        <taxon>Tremellomycetes</taxon>
        <taxon>Tremellales</taxon>
        <taxon>Tremellaceae</taxon>
        <taxon>Tremella</taxon>
    </lineage>
</organism>
<dbReference type="SMART" id="SM00360">
    <property type="entry name" value="RRM"/>
    <property type="match status" value="1"/>
</dbReference>
<feature type="compositionally biased region" description="Basic and acidic residues" evidence="2">
    <location>
        <begin position="219"/>
        <end position="232"/>
    </location>
</feature>
<dbReference type="SMART" id="SM00361">
    <property type="entry name" value="RRM_1"/>
    <property type="match status" value="1"/>
</dbReference>
<dbReference type="InterPro" id="IPR012677">
    <property type="entry name" value="Nucleotide-bd_a/b_plait_sf"/>
</dbReference>
<dbReference type="InterPro" id="IPR003954">
    <property type="entry name" value="RRM_euk-type"/>
</dbReference>
<feature type="compositionally biased region" description="Basic and acidic residues" evidence="2">
    <location>
        <begin position="241"/>
        <end position="287"/>
    </location>
</feature>
<dbReference type="InterPro" id="IPR035979">
    <property type="entry name" value="RBD_domain_sf"/>
</dbReference>
<dbReference type="SUPFAM" id="SSF54928">
    <property type="entry name" value="RNA-binding domain, RBD"/>
    <property type="match status" value="1"/>
</dbReference>
<accession>D5KY26</accession>
<protein>
    <submittedName>
        <fullName evidence="4">RRM</fullName>
    </submittedName>
</protein>
<evidence type="ECO:0000256" key="1">
    <source>
        <dbReference type="PROSITE-ProRule" id="PRU00176"/>
    </source>
</evidence>
<name>D5KY26_9TREE</name>
<feature type="compositionally biased region" description="Basic and acidic residues" evidence="2">
    <location>
        <begin position="296"/>
        <end position="316"/>
    </location>
</feature>
<dbReference type="CDD" id="cd12363">
    <property type="entry name" value="RRM_TRA2"/>
    <property type="match status" value="1"/>
</dbReference>
<dbReference type="InterPro" id="IPR000504">
    <property type="entry name" value="RRM_dom"/>
</dbReference>
<feature type="domain" description="RRM" evidence="3">
    <location>
        <begin position="119"/>
        <end position="197"/>
    </location>
</feature>
<feature type="region of interest" description="Disordered" evidence="2">
    <location>
        <begin position="1"/>
        <end position="116"/>
    </location>
</feature>
<evidence type="ECO:0000259" key="3">
    <source>
        <dbReference type="PROSITE" id="PS50102"/>
    </source>
</evidence>
<evidence type="ECO:0000256" key="2">
    <source>
        <dbReference type="SAM" id="MobiDB-lite"/>
    </source>
</evidence>
<feature type="compositionally biased region" description="Basic and acidic residues" evidence="2">
    <location>
        <begin position="71"/>
        <end position="84"/>
    </location>
</feature>
<reference evidence="4" key="1">
    <citation type="submission" date="2010-02" db="EMBL/GenBank/DDBJ databases">
        <authorList>
            <person name="Xie B."/>
            <person name="Huang X."/>
            <person name="Deng Y."/>
        </authorList>
    </citation>
    <scope>NUCLEOTIDE SEQUENCE</scope>
</reference>
<proteinExistence type="evidence at transcript level"/>
<dbReference type="Pfam" id="PF00076">
    <property type="entry name" value="RRM_1"/>
    <property type="match status" value="1"/>
</dbReference>